<dbReference type="PANTHER" id="PTHR30529:SF1">
    <property type="entry name" value="CYTOCHROME B561 HOMOLOG 2"/>
    <property type="match status" value="1"/>
</dbReference>
<dbReference type="RefSeq" id="WP_302723674.1">
    <property type="nucleotide sequence ID" value="NZ_JAULRU010000675.1"/>
</dbReference>
<keyword evidence="6 13" id="KW-0812">Transmembrane</keyword>
<evidence type="ECO:0000256" key="9">
    <source>
        <dbReference type="ARBA" id="ARBA00022989"/>
    </source>
</evidence>
<evidence type="ECO:0000256" key="10">
    <source>
        <dbReference type="ARBA" id="ARBA00023004"/>
    </source>
</evidence>
<keyword evidence="4" id="KW-1003">Cell membrane</keyword>
<keyword evidence="11 13" id="KW-0472">Membrane</keyword>
<evidence type="ECO:0000256" key="12">
    <source>
        <dbReference type="ARBA" id="ARBA00037975"/>
    </source>
</evidence>
<dbReference type="InterPro" id="IPR016174">
    <property type="entry name" value="Di-haem_cyt_TM"/>
</dbReference>
<dbReference type="EMBL" id="JAXAFO010000051">
    <property type="protein sequence ID" value="MDX6851358.1"/>
    <property type="molecule type" value="Genomic_DNA"/>
</dbReference>
<keyword evidence="16" id="KW-1185">Reference proteome</keyword>
<evidence type="ECO:0000256" key="3">
    <source>
        <dbReference type="ARBA" id="ARBA00022448"/>
    </source>
</evidence>
<dbReference type="Gene3D" id="1.20.950.20">
    <property type="entry name" value="Transmembrane di-heme cytochromes, Chain C"/>
    <property type="match status" value="1"/>
</dbReference>
<evidence type="ECO:0000313" key="16">
    <source>
        <dbReference type="Proteomes" id="UP001273505"/>
    </source>
</evidence>
<organism evidence="15 16">
    <name type="scientific">Gilvimarinus gilvus</name>
    <dbReference type="NCBI Taxonomy" id="3058038"/>
    <lineage>
        <taxon>Bacteria</taxon>
        <taxon>Pseudomonadati</taxon>
        <taxon>Pseudomonadota</taxon>
        <taxon>Gammaproteobacteria</taxon>
        <taxon>Cellvibrionales</taxon>
        <taxon>Cellvibrionaceae</taxon>
        <taxon>Gilvimarinus</taxon>
    </lineage>
</organism>
<name>A0ABU4S630_9GAMM</name>
<comment type="caution">
    <text evidence="15">The sequence shown here is derived from an EMBL/GenBank/DDBJ whole genome shotgun (WGS) entry which is preliminary data.</text>
</comment>
<evidence type="ECO:0000256" key="5">
    <source>
        <dbReference type="ARBA" id="ARBA00022617"/>
    </source>
</evidence>
<feature type="transmembrane region" description="Helical" evidence="13">
    <location>
        <begin position="12"/>
        <end position="29"/>
    </location>
</feature>
<dbReference type="PANTHER" id="PTHR30529">
    <property type="entry name" value="CYTOCHROME B561"/>
    <property type="match status" value="1"/>
</dbReference>
<keyword evidence="10" id="KW-0408">Iron</keyword>
<evidence type="ECO:0000256" key="2">
    <source>
        <dbReference type="ARBA" id="ARBA00004651"/>
    </source>
</evidence>
<dbReference type="Proteomes" id="UP001273505">
    <property type="component" value="Unassembled WGS sequence"/>
</dbReference>
<evidence type="ECO:0000256" key="11">
    <source>
        <dbReference type="ARBA" id="ARBA00023136"/>
    </source>
</evidence>
<gene>
    <name evidence="15" type="ORF">SCD92_18425</name>
</gene>
<comment type="cofactor">
    <cofactor evidence="1">
        <name>heme b</name>
        <dbReference type="ChEBI" id="CHEBI:60344"/>
    </cofactor>
</comment>
<feature type="domain" description="Cytochrome b561 bacterial/Ni-hydrogenase" evidence="14">
    <location>
        <begin position="9"/>
        <end position="175"/>
    </location>
</feature>
<reference evidence="15 16" key="1">
    <citation type="submission" date="2023-11" db="EMBL/GenBank/DDBJ databases">
        <title>Gilvimarinus fulvus sp. nov., isolated from the surface of Kelp.</title>
        <authorList>
            <person name="Sun Y.Y."/>
            <person name="Gong Y."/>
            <person name="Du Z.J."/>
        </authorList>
    </citation>
    <scope>NUCLEOTIDE SEQUENCE [LARGE SCALE GENOMIC DNA]</scope>
    <source>
        <strain evidence="15 16">SDUM040013</strain>
    </source>
</reference>
<proteinExistence type="inferred from homology"/>
<dbReference type="SUPFAM" id="SSF81342">
    <property type="entry name" value="Transmembrane di-heme cytochromes"/>
    <property type="match status" value="1"/>
</dbReference>
<evidence type="ECO:0000256" key="4">
    <source>
        <dbReference type="ARBA" id="ARBA00022475"/>
    </source>
</evidence>
<comment type="similarity">
    <text evidence="12">Belongs to the cytochrome b561 family.</text>
</comment>
<dbReference type="InterPro" id="IPR011577">
    <property type="entry name" value="Cyt_b561_bac/Ni-Hgenase"/>
</dbReference>
<evidence type="ECO:0000313" key="15">
    <source>
        <dbReference type="EMBL" id="MDX6851358.1"/>
    </source>
</evidence>
<evidence type="ECO:0000256" key="6">
    <source>
        <dbReference type="ARBA" id="ARBA00022692"/>
    </source>
</evidence>
<comment type="subcellular location">
    <subcellularLocation>
        <location evidence="2">Cell membrane</location>
        <topology evidence="2">Multi-pass membrane protein</topology>
    </subcellularLocation>
</comment>
<keyword evidence="5" id="KW-0349">Heme</keyword>
<keyword evidence="3" id="KW-0813">Transport</keyword>
<feature type="transmembrane region" description="Helical" evidence="13">
    <location>
        <begin position="80"/>
        <end position="99"/>
    </location>
</feature>
<evidence type="ECO:0000259" key="14">
    <source>
        <dbReference type="Pfam" id="PF01292"/>
    </source>
</evidence>
<keyword evidence="8" id="KW-0249">Electron transport</keyword>
<dbReference type="Pfam" id="PF01292">
    <property type="entry name" value="Ni_hydr_CYTB"/>
    <property type="match status" value="1"/>
</dbReference>
<feature type="transmembrane region" description="Helical" evidence="13">
    <location>
        <begin position="139"/>
        <end position="159"/>
    </location>
</feature>
<evidence type="ECO:0000256" key="1">
    <source>
        <dbReference type="ARBA" id="ARBA00001970"/>
    </source>
</evidence>
<dbReference type="InterPro" id="IPR052168">
    <property type="entry name" value="Cytochrome_b561_oxidase"/>
</dbReference>
<accession>A0ABU4S630</accession>
<evidence type="ECO:0000256" key="7">
    <source>
        <dbReference type="ARBA" id="ARBA00022723"/>
    </source>
</evidence>
<keyword evidence="9 13" id="KW-1133">Transmembrane helix</keyword>
<sequence>MTLPIQFSIRLIHWAMAALILAMLISGFFMVNTQAYSLYPWHKSFGVIAAVAIALRLYWRSQQRWVSSTQGTRLELPVRLAHGLILLLLVLMPASGFMLSGLGGYGVALFGVEIVPSNFNAAGSAVPISEPLAALGYRLHTMFAITLSVLLTLHILAALKHHCIDKDATLRRMVGRA</sequence>
<keyword evidence="7" id="KW-0479">Metal-binding</keyword>
<feature type="transmembrane region" description="Helical" evidence="13">
    <location>
        <begin position="41"/>
        <end position="59"/>
    </location>
</feature>
<protein>
    <submittedName>
        <fullName evidence="15">Cytochrome b/b6 domain-containing protein</fullName>
    </submittedName>
</protein>
<evidence type="ECO:0000256" key="8">
    <source>
        <dbReference type="ARBA" id="ARBA00022982"/>
    </source>
</evidence>
<evidence type="ECO:0000256" key="13">
    <source>
        <dbReference type="SAM" id="Phobius"/>
    </source>
</evidence>